<evidence type="ECO:0000313" key="4">
    <source>
        <dbReference type="Proteomes" id="UP000800041"/>
    </source>
</evidence>
<gene>
    <name evidence="3" type="ORF">K402DRAFT_363373</name>
</gene>
<dbReference type="AlphaFoldDB" id="A0A6G1GMP0"/>
<dbReference type="GO" id="GO:0006508">
    <property type="term" value="P:proteolysis"/>
    <property type="evidence" value="ECO:0007669"/>
    <property type="project" value="InterPro"/>
</dbReference>
<evidence type="ECO:0000259" key="2">
    <source>
        <dbReference type="Pfam" id="PF23658"/>
    </source>
</evidence>
<accession>A0A6G1GMP0</accession>
<dbReference type="PANTHER" id="PTHR37049">
    <property type="entry name" value="PEPTIDASE S41 FAMILY PROTEIN"/>
    <property type="match status" value="1"/>
</dbReference>
<dbReference type="GO" id="GO:0008236">
    <property type="term" value="F:serine-type peptidase activity"/>
    <property type="evidence" value="ECO:0007669"/>
    <property type="project" value="InterPro"/>
</dbReference>
<dbReference type="InterPro" id="IPR052766">
    <property type="entry name" value="S41A_metabolite_peptidase"/>
</dbReference>
<dbReference type="Pfam" id="PF03572">
    <property type="entry name" value="Peptidase_S41"/>
    <property type="match status" value="1"/>
</dbReference>
<dbReference type="Proteomes" id="UP000800041">
    <property type="component" value="Unassembled WGS sequence"/>
</dbReference>
<dbReference type="InterPro" id="IPR029045">
    <property type="entry name" value="ClpP/crotonase-like_dom_sf"/>
</dbReference>
<name>A0A6G1GMP0_9PEZI</name>
<dbReference type="InterPro" id="IPR005151">
    <property type="entry name" value="Tail-specific_protease"/>
</dbReference>
<reference evidence="3" key="1">
    <citation type="journal article" date="2020" name="Stud. Mycol.">
        <title>101 Dothideomycetes genomes: a test case for predicting lifestyles and emergence of pathogens.</title>
        <authorList>
            <person name="Haridas S."/>
            <person name="Albert R."/>
            <person name="Binder M."/>
            <person name="Bloem J."/>
            <person name="Labutti K."/>
            <person name="Salamov A."/>
            <person name="Andreopoulos B."/>
            <person name="Baker S."/>
            <person name="Barry K."/>
            <person name="Bills G."/>
            <person name="Bluhm B."/>
            <person name="Cannon C."/>
            <person name="Castanera R."/>
            <person name="Culley D."/>
            <person name="Daum C."/>
            <person name="Ezra D."/>
            <person name="Gonzalez J."/>
            <person name="Henrissat B."/>
            <person name="Kuo A."/>
            <person name="Liang C."/>
            <person name="Lipzen A."/>
            <person name="Lutzoni F."/>
            <person name="Magnuson J."/>
            <person name="Mondo S."/>
            <person name="Nolan M."/>
            <person name="Ohm R."/>
            <person name="Pangilinan J."/>
            <person name="Park H.-J."/>
            <person name="Ramirez L."/>
            <person name="Alfaro M."/>
            <person name="Sun H."/>
            <person name="Tritt A."/>
            <person name="Yoshinaga Y."/>
            <person name="Zwiers L.-H."/>
            <person name="Turgeon B."/>
            <person name="Goodwin S."/>
            <person name="Spatafora J."/>
            <person name="Crous P."/>
            <person name="Grigoriev I."/>
        </authorList>
    </citation>
    <scope>NUCLEOTIDE SEQUENCE</scope>
    <source>
        <strain evidence="3">CBS 113979</strain>
    </source>
</reference>
<sequence length="680" mass="75612">MRSTPPDAEPPDAVTPEAVPLSPKTLNAELAFKCLSSVPLDKAGNLVLIDEIRAFVEFQSTLAYIKDPPPLLEREPVDILAELKRIKDWIRNGVFLDEWSFQTALQSILNKAHDGHLAFLPDIADVFVFRRNVTLLSVSLDGFELPRIYTAETLLSKDSPYVLSQSPVTMINGMDVNEFLEESAYDYRLHDPDARFNALLRTEGFPQPGSRYPGASTNITYENGTSVLSVNLAIPLRSFENVVDGKSFFKNLLDQKPLKTKSVHLTSDLERNEPFKRSLAGNDSSPIQGLNYTYSVNHGNALHGYHVDELNDTAILQITTFCAETIPQWPYPQTDEDGFMSTIAKFLDTSYAAGKSRLVLDLRGNMGGSVLLGLNTFWQIIPDTAPILTTRFRAHAAMGIIGREISQEYQRNGTFSGDQRAKAGDMFEDFDLNITRKTNGKPFSSWKERFGPYPLYEDYFSAPARTNWQDPTVRLRSFIDPKSYVNETRGPVFHSGQIVLLTDGICGSTCAIFSEMMKTQAGAPHVAIGGRPRLAPMQAVGGVKGAELGRAVVLQRFAEHAFKLEDPDDRLAWRNTSLATIKNATQIFRRVALGSGGDPELFVNLADHLRQNDTSQTPLEFVYEAADCRIFYTEELLNHPDKVPLVAYNVTWGGRDCVHNSTGHPSAASRAGVPWGVPWE</sequence>
<evidence type="ECO:0000313" key="3">
    <source>
        <dbReference type="EMBL" id="KAF1982191.1"/>
    </source>
</evidence>
<dbReference type="EMBL" id="ML977187">
    <property type="protein sequence ID" value="KAF1982191.1"/>
    <property type="molecule type" value="Genomic_DNA"/>
</dbReference>
<evidence type="ECO:0000259" key="1">
    <source>
        <dbReference type="Pfam" id="PF03572"/>
    </source>
</evidence>
<keyword evidence="4" id="KW-1185">Reference proteome</keyword>
<dbReference type="InterPro" id="IPR056186">
    <property type="entry name" value="PDZ_CPAF-rel"/>
</dbReference>
<organism evidence="3 4">
    <name type="scientific">Aulographum hederae CBS 113979</name>
    <dbReference type="NCBI Taxonomy" id="1176131"/>
    <lineage>
        <taxon>Eukaryota</taxon>
        <taxon>Fungi</taxon>
        <taxon>Dikarya</taxon>
        <taxon>Ascomycota</taxon>
        <taxon>Pezizomycotina</taxon>
        <taxon>Dothideomycetes</taxon>
        <taxon>Pleosporomycetidae</taxon>
        <taxon>Aulographales</taxon>
        <taxon>Aulographaceae</taxon>
    </lineage>
</organism>
<dbReference type="Pfam" id="PF23658">
    <property type="entry name" value="PDZ_CPAF_rel"/>
    <property type="match status" value="1"/>
</dbReference>
<dbReference type="PANTHER" id="PTHR37049:SF4">
    <property type="entry name" value="RHODANESE DOMAIN-CONTAINING PROTEIN"/>
    <property type="match status" value="1"/>
</dbReference>
<dbReference type="OrthoDB" id="27214at2759"/>
<feature type="domain" description="Tail specific protease" evidence="1">
    <location>
        <begin position="313"/>
        <end position="524"/>
    </location>
</feature>
<protein>
    <submittedName>
        <fullName evidence="3">Uncharacterized protein</fullName>
    </submittedName>
</protein>
<dbReference type="SUPFAM" id="SSF52096">
    <property type="entry name" value="ClpP/crotonase"/>
    <property type="match status" value="1"/>
</dbReference>
<feature type="domain" description="CPAF-like PDZ" evidence="2">
    <location>
        <begin position="129"/>
        <end position="239"/>
    </location>
</feature>
<proteinExistence type="predicted"/>
<dbReference type="Gene3D" id="3.90.226.10">
    <property type="entry name" value="2-enoyl-CoA Hydratase, Chain A, domain 1"/>
    <property type="match status" value="1"/>
</dbReference>